<evidence type="ECO:0000313" key="1">
    <source>
        <dbReference type="EMBL" id="BAT79292.1"/>
    </source>
</evidence>
<accession>A0A0S3RFE6</accession>
<keyword evidence="2" id="KW-1185">Reference proteome</keyword>
<dbReference type="EMBL" id="AP015035">
    <property type="protein sequence ID" value="BAT79292.1"/>
    <property type="molecule type" value="Genomic_DNA"/>
</dbReference>
<reference evidence="1 2" key="1">
    <citation type="journal article" date="2015" name="Sci. Rep.">
        <title>The power of single molecule real-time sequencing technology in the de novo assembly of a eukaryotic genome.</title>
        <authorList>
            <person name="Sakai H."/>
            <person name="Naito K."/>
            <person name="Ogiso-Tanaka E."/>
            <person name="Takahashi Y."/>
            <person name="Iseki K."/>
            <person name="Muto C."/>
            <person name="Satou K."/>
            <person name="Teruya K."/>
            <person name="Shiroma A."/>
            <person name="Shimoji M."/>
            <person name="Hirano T."/>
            <person name="Itoh T."/>
            <person name="Kaga A."/>
            <person name="Tomooka N."/>
        </authorList>
    </citation>
    <scope>NUCLEOTIDE SEQUENCE [LARGE SCALE GENOMIC DNA]</scope>
    <source>
        <strain evidence="2">cv. Shumari</strain>
    </source>
</reference>
<evidence type="ECO:0000313" key="2">
    <source>
        <dbReference type="Proteomes" id="UP000291084"/>
    </source>
</evidence>
<dbReference type="Proteomes" id="UP000291084">
    <property type="component" value="Chromosome 2"/>
</dbReference>
<name>A0A0S3RFE6_PHAAN</name>
<feature type="non-terminal residue" evidence="1">
    <location>
        <position position="1"/>
    </location>
</feature>
<proteinExistence type="predicted"/>
<organism evidence="1 2">
    <name type="scientific">Vigna angularis var. angularis</name>
    <dbReference type="NCBI Taxonomy" id="157739"/>
    <lineage>
        <taxon>Eukaryota</taxon>
        <taxon>Viridiplantae</taxon>
        <taxon>Streptophyta</taxon>
        <taxon>Embryophyta</taxon>
        <taxon>Tracheophyta</taxon>
        <taxon>Spermatophyta</taxon>
        <taxon>Magnoliopsida</taxon>
        <taxon>eudicotyledons</taxon>
        <taxon>Gunneridae</taxon>
        <taxon>Pentapetalae</taxon>
        <taxon>rosids</taxon>
        <taxon>fabids</taxon>
        <taxon>Fabales</taxon>
        <taxon>Fabaceae</taxon>
        <taxon>Papilionoideae</taxon>
        <taxon>50 kb inversion clade</taxon>
        <taxon>NPAAA clade</taxon>
        <taxon>indigoferoid/millettioid clade</taxon>
        <taxon>Phaseoleae</taxon>
        <taxon>Vigna</taxon>
    </lineage>
</organism>
<protein>
    <submittedName>
        <fullName evidence="1">Uncharacterized protein</fullName>
    </submittedName>
</protein>
<sequence length="71" mass="8529">FLFLTEKPIYCATRESFSPSRASNPSRLLPPQKWWFWVFRGGCCWLHERCQWRRDHGCCGGWPEESFMCLI</sequence>
<gene>
    <name evidence="1" type="primary">Vigan.02G215200</name>
    <name evidence="1" type="ORF">VIGAN_02215200</name>
</gene>
<dbReference type="AlphaFoldDB" id="A0A0S3RFE6"/>